<protein>
    <submittedName>
        <fullName evidence="3">Lytic murein transglycosylase B</fullName>
    </submittedName>
</protein>
<dbReference type="EMBL" id="JABXYJ010000003">
    <property type="protein sequence ID" value="NVO77314.1"/>
    <property type="molecule type" value="Genomic_DNA"/>
</dbReference>
<keyword evidence="4" id="KW-1185">Reference proteome</keyword>
<dbReference type="InterPro" id="IPR043426">
    <property type="entry name" value="MltB-like"/>
</dbReference>
<dbReference type="RefSeq" id="WP_176802598.1">
    <property type="nucleotide sequence ID" value="NZ_JABXYJ010000003.1"/>
</dbReference>
<gene>
    <name evidence="3" type="primary">mltB</name>
    <name evidence="3" type="ORF">HV832_05655</name>
</gene>
<dbReference type="AlphaFoldDB" id="A0A850QLQ2"/>
<evidence type="ECO:0000259" key="2">
    <source>
        <dbReference type="Pfam" id="PF13406"/>
    </source>
</evidence>
<feature type="domain" description="Transglycosylase SLT" evidence="2">
    <location>
        <begin position="63"/>
        <end position="364"/>
    </location>
</feature>
<dbReference type="NCBIfam" id="TIGR02282">
    <property type="entry name" value="MltB"/>
    <property type="match status" value="1"/>
</dbReference>
<dbReference type="PANTHER" id="PTHR30163">
    <property type="entry name" value="MEMBRANE-BOUND LYTIC MUREIN TRANSGLYCOSYLASE B"/>
    <property type="match status" value="1"/>
</dbReference>
<dbReference type="Pfam" id="PF13406">
    <property type="entry name" value="SLT_2"/>
    <property type="match status" value="1"/>
</dbReference>
<evidence type="ECO:0000313" key="3">
    <source>
        <dbReference type="EMBL" id="NVO77314.1"/>
    </source>
</evidence>
<dbReference type="InterPro" id="IPR011757">
    <property type="entry name" value="Lytic_transglycosylase_MltB"/>
</dbReference>
<reference evidence="3 4" key="1">
    <citation type="submission" date="2020-06" db="EMBL/GenBank/DDBJ databases">
        <authorList>
            <person name="Qiu C."/>
            <person name="Liu Z."/>
        </authorList>
    </citation>
    <scope>NUCLEOTIDE SEQUENCE [LARGE SCALE GENOMIC DNA]</scope>
    <source>
        <strain evidence="3 4">EM 1</strain>
    </source>
</reference>
<dbReference type="Gene3D" id="1.10.530.10">
    <property type="match status" value="1"/>
</dbReference>
<dbReference type="CDD" id="cd13399">
    <property type="entry name" value="Slt35-like"/>
    <property type="match status" value="1"/>
</dbReference>
<sequence length="373" mass="42041">MTAPFQHLKSASSQLARLTCSLLLTLLLLPGLTIAASSQKKAKKPPAQETMQTDNVHFAQWKEVALFIRQMEVQHQFDTGQLETLFEQVRYVDTARQLVKPAPAGKPKNWKAYRARFIEPYRIEAGVAFWNQYADTLERAQRQYGVPPEIIVGLIGVETIFGKHTGKFRVMDTLTTLAFDYPNTPNREARMQFFRKELENMLLLARDAGVDPLLFKGSYAGAIGWSQFMPGSIRQYAVDFDSDGRINLTDSPVDAIGSVANYLAQHGWKQQLPVAFPATLLTESSHPLLVEALGRGLRATYSRQDLKDVISTASAEAPENILYGVIDLQNGEDAPEYWLGTDNFYAITQYNRSYFYAMSVFELGRIIKLAREK</sequence>
<name>A0A850QLQ2_9BURK</name>
<accession>A0A850QLQ2</accession>
<dbReference type="PANTHER" id="PTHR30163:SF9">
    <property type="entry name" value="MEMBRANE-BOUND LYTIC MUREIN TRANSGLYCOSYLASE B"/>
    <property type="match status" value="1"/>
</dbReference>
<dbReference type="FunFam" id="1.10.8.350:FF:000001">
    <property type="entry name" value="Lytic murein transglycosylase B"/>
    <property type="match status" value="1"/>
</dbReference>
<evidence type="ECO:0000313" key="4">
    <source>
        <dbReference type="Proteomes" id="UP000588051"/>
    </source>
</evidence>
<dbReference type="SUPFAM" id="SSF53955">
    <property type="entry name" value="Lysozyme-like"/>
    <property type="match status" value="1"/>
</dbReference>
<evidence type="ECO:0000256" key="1">
    <source>
        <dbReference type="PIRSR" id="PIRSR611757-1"/>
    </source>
</evidence>
<dbReference type="Gene3D" id="1.10.8.350">
    <property type="entry name" value="Bacterial muramidase"/>
    <property type="match status" value="1"/>
</dbReference>
<dbReference type="Proteomes" id="UP000588051">
    <property type="component" value="Unassembled WGS sequence"/>
</dbReference>
<feature type="active site" evidence="1">
    <location>
        <position position="158"/>
    </location>
</feature>
<dbReference type="InterPro" id="IPR031304">
    <property type="entry name" value="SLT_2"/>
</dbReference>
<dbReference type="InterPro" id="IPR023346">
    <property type="entry name" value="Lysozyme-like_dom_sf"/>
</dbReference>
<organism evidence="3 4">
    <name type="scientific">Undibacterium oligocarboniphilum</name>
    <dbReference type="NCBI Taxonomy" id="666702"/>
    <lineage>
        <taxon>Bacteria</taxon>
        <taxon>Pseudomonadati</taxon>
        <taxon>Pseudomonadota</taxon>
        <taxon>Betaproteobacteria</taxon>
        <taxon>Burkholderiales</taxon>
        <taxon>Oxalobacteraceae</taxon>
        <taxon>Undibacterium</taxon>
    </lineage>
</organism>
<dbReference type="GO" id="GO:0008933">
    <property type="term" value="F:peptidoglycan lytic transglycosylase activity"/>
    <property type="evidence" value="ECO:0007669"/>
    <property type="project" value="TreeGrafter"/>
</dbReference>
<dbReference type="GO" id="GO:0009253">
    <property type="term" value="P:peptidoglycan catabolic process"/>
    <property type="evidence" value="ECO:0007669"/>
    <property type="project" value="TreeGrafter"/>
</dbReference>
<proteinExistence type="predicted"/>
<comment type="caution">
    <text evidence="3">The sequence shown here is derived from an EMBL/GenBank/DDBJ whole genome shotgun (WGS) entry which is preliminary data.</text>
</comment>